<dbReference type="AlphaFoldDB" id="A0A174RLN7"/>
<feature type="transmembrane region" description="Helical" evidence="3">
    <location>
        <begin position="317"/>
        <end position="336"/>
    </location>
</feature>
<dbReference type="EMBL" id="CZAI01000008">
    <property type="protein sequence ID" value="CUP85056.1"/>
    <property type="molecule type" value="Genomic_DNA"/>
</dbReference>
<sequence length="427" mass="50052">MNTSTFTKTIVSHWSVIAVVAVLIYYSIFSHEFQLYWDDQWQVINSMTNDGISLKNLQTIFHSISNGQYSPINQLYYTLIHLCFGYSSLAFHIGNLLFHIFNAYLVYLLAYSFIRNHFDSKKALGISFFTALLFAIHPVQVETVCWISASKIVLSTFFYLSALICYIQYMRNSKWQYLLASVVSSILAMGCKEQSVIIVPCLLLFDWMLFKRNMRSLKVYIEKVYYLIPAIAIFIVTLVANKNTGEEIIGYTIVDRFIFLCYSVFKYLLISAIPFKLSYLYPFPFQVGEKIPMALWIYPFVILFIGYVIYLYRRKTLLVFGTLFFILHLLPVLHVIPLPRYVVAADRYLYIPYIAFAIGLSILSYHLYERQRKWILYAGFLYCSYLCVYTASYAPAWKNSDTLKEHFKEVLKKRETNLSINYKNEKQ</sequence>
<feature type="transmembrane region" description="Helical" evidence="3">
    <location>
        <begin position="348"/>
        <end position="368"/>
    </location>
</feature>
<dbReference type="Proteomes" id="UP000095657">
    <property type="component" value="Unassembled WGS sequence"/>
</dbReference>
<reference evidence="4 5" key="1">
    <citation type="submission" date="2015-09" db="EMBL/GenBank/DDBJ databases">
        <authorList>
            <consortium name="Pathogen Informatics"/>
        </authorList>
    </citation>
    <scope>NUCLEOTIDE SEQUENCE [LARGE SCALE GENOMIC DNA]</scope>
    <source>
        <strain evidence="4 5">2789STDY5834880</strain>
    </source>
</reference>
<feature type="transmembrane region" description="Helical" evidence="3">
    <location>
        <begin position="225"/>
        <end position="241"/>
    </location>
</feature>
<feature type="transmembrane region" description="Helical" evidence="3">
    <location>
        <begin position="146"/>
        <end position="166"/>
    </location>
</feature>
<feature type="transmembrane region" description="Helical" evidence="3">
    <location>
        <begin position="293"/>
        <end position="310"/>
    </location>
</feature>
<organism evidence="4 5">
    <name type="scientific">Bacteroides caccae</name>
    <dbReference type="NCBI Taxonomy" id="47678"/>
    <lineage>
        <taxon>Bacteria</taxon>
        <taxon>Pseudomonadati</taxon>
        <taxon>Bacteroidota</taxon>
        <taxon>Bacteroidia</taxon>
        <taxon>Bacteroidales</taxon>
        <taxon>Bacteroidaceae</taxon>
        <taxon>Bacteroides</taxon>
    </lineage>
</organism>
<gene>
    <name evidence="4" type="ORF">ERS852494_03225</name>
</gene>
<proteinExistence type="predicted"/>
<feature type="transmembrane region" description="Helical" evidence="3">
    <location>
        <begin position="178"/>
        <end position="205"/>
    </location>
</feature>
<evidence type="ECO:0000256" key="3">
    <source>
        <dbReference type="SAM" id="Phobius"/>
    </source>
</evidence>
<keyword evidence="3" id="KW-1133">Transmembrane helix</keyword>
<dbReference type="PANTHER" id="PTHR44227">
    <property type="match status" value="1"/>
</dbReference>
<dbReference type="STRING" id="47678.ERS852494_03225"/>
<name>A0A174RLN7_9BACE</name>
<keyword evidence="3" id="KW-0472">Membrane</keyword>
<feature type="transmembrane region" description="Helical" evidence="3">
    <location>
        <begin position="375"/>
        <end position="394"/>
    </location>
</feature>
<evidence type="ECO:0000313" key="5">
    <source>
        <dbReference type="Proteomes" id="UP000095657"/>
    </source>
</evidence>
<evidence type="ECO:0000256" key="2">
    <source>
        <dbReference type="ARBA" id="ARBA00022803"/>
    </source>
</evidence>
<keyword evidence="1" id="KW-0677">Repeat</keyword>
<evidence type="ECO:0000313" key="4">
    <source>
        <dbReference type="EMBL" id="CUP85056.1"/>
    </source>
</evidence>
<evidence type="ECO:0008006" key="6">
    <source>
        <dbReference type="Google" id="ProtNLM"/>
    </source>
</evidence>
<keyword evidence="3" id="KW-0812">Transmembrane</keyword>
<feature type="transmembrane region" description="Helical" evidence="3">
    <location>
        <begin position="12"/>
        <end position="29"/>
    </location>
</feature>
<feature type="transmembrane region" description="Helical" evidence="3">
    <location>
        <begin position="89"/>
        <end position="111"/>
    </location>
</feature>
<feature type="transmembrane region" description="Helical" evidence="3">
    <location>
        <begin position="253"/>
        <end position="273"/>
    </location>
</feature>
<dbReference type="PANTHER" id="PTHR44227:SF3">
    <property type="entry name" value="PROTEIN O-MANNOSYL-TRANSFERASE TMTC4"/>
    <property type="match status" value="1"/>
</dbReference>
<protein>
    <recommendedName>
        <fullName evidence="6">Glycosyltransferase RgtA/B/C/D-like domain-containing protein</fullName>
    </recommendedName>
</protein>
<keyword evidence="2" id="KW-0802">TPR repeat</keyword>
<feature type="transmembrane region" description="Helical" evidence="3">
    <location>
        <begin position="123"/>
        <end position="140"/>
    </location>
</feature>
<accession>A0A174RLN7</accession>
<evidence type="ECO:0000256" key="1">
    <source>
        <dbReference type="ARBA" id="ARBA00022737"/>
    </source>
</evidence>
<dbReference type="InterPro" id="IPR052346">
    <property type="entry name" value="O-mannosyl-transferase_TMTC"/>
</dbReference>